<dbReference type="EMBL" id="JASNFN010000031">
    <property type="protein sequence ID" value="MDP5184787.1"/>
    <property type="molecule type" value="Genomic_DNA"/>
</dbReference>
<protein>
    <recommendedName>
        <fullName evidence="3">Transposase</fullName>
    </recommendedName>
</protein>
<accession>A0ABT9IGS7</accession>
<dbReference type="Proteomes" id="UP001233673">
    <property type="component" value="Unassembled WGS sequence"/>
</dbReference>
<proteinExistence type="predicted"/>
<keyword evidence="2" id="KW-1185">Reference proteome</keyword>
<evidence type="ECO:0008006" key="3">
    <source>
        <dbReference type="Google" id="ProtNLM"/>
    </source>
</evidence>
<sequence>MEPTQQRPDQCPQCGSRVRERRTVIRELDSDLNSTLTRWECVDQQLCGWPG</sequence>
<gene>
    <name evidence="1" type="ORF">QOZ88_19310</name>
</gene>
<reference evidence="2" key="1">
    <citation type="submission" date="2023-05" db="EMBL/GenBank/DDBJ databases">
        <title>Draft genome of Pseudofrankia sp. BMG5.37.</title>
        <authorList>
            <person name="Gtari M."/>
            <person name="Ghodhbane F."/>
            <person name="Sbissi I."/>
        </authorList>
    </citation>
    <scope>NUCLEOTIDE SEQUENCE [LARGE SCALE GENOMIC DNA]</scope>
    <source>
        <strain evidence="2">BMG 814</strain>
    </source>
</reference>
<name>A0ABT9IGS7_9ACTN</name>
<organism evidence="1 2">
    <name type="scientific">Blastococcus carthaginiensis</name>
    <dbReference type="NCBI Taxonomy" id="3050034"/>
    <lineage>
        <taxon>Bacteria</taxon>
        <taxon>Bacillati</taxon>
        <taxon>Actinomycetota</taxon>
        <taxon>Actinomycetes</taxon>
        <taxon>Geodermatophilales</taxon>
        <taxon>Geodermatophilaceae</taxon>
        <taxon>Blastococcus</taxon>
    </lineage>
</organism>
<evidence type="ECO:0000313" key="2">
    <source>
        <dbReference type="Proteomes" id="UP001233673"/>
    </source>
</evidence>
<comment type="caution">
    <text evidence="1">The sequence shown here is derived from an EMBL/GenBank/DDBJ whole genome shotgun (WGS) entry which is preliminary data.</text>
</comment>
<dbReference type="RefSeq" id="WP_306001332.1">
    <property type="nucleotide sequence ID" value="NZ_JASNFN010000031.1"/>
</dbReference>
<evidence type="ECO:0000313" key="1">
    <source>
        <dbReference type="EMBL" id="MDP5184787.1"/>
    </source>
</evidence>